<organism evidence="9 10">
    <name type="scientific">Gasterosteus aculeatus aculeatus</name>
    <name type="common">three-spined stickleback</name>
    <dbReference type="NCBI Taxonomy" id="481459"/>
    <lineage>
        <taxon>Eukaryota</taxon>
        <taxon>Metazoa</taxon>
        <taxon>Chordata</taxon>
        <taxon>Craniata</taxon>
        <taxon>Vertebrata</taxon>
        <taxon>Euteleostomi</taxon>
        <taxon>Actinopterygii</taxon>
        <taxon>Neopterygii</taxon>
        <taxon>Teleostei</taxon>
        <taxon>Neoteleostei</taxon>
        <taxon>Acanthomorphata</taxon>
        <taxon>Eupercaria</taxon>
        <taxon>Perciformes</taxon>
        <taxon>Cottioidei</taxon>
        <taxon>Gasterosteales</taxon>
        <taxon>Gasterosteidae</taxon>
        <taxon>Gasterosteus</taxon>
    </lineage>
</organism>
<keyword evidence="4" id="KW-0677">Repeat</keyword>
<keyword evidence="6" id="KW-0067">ATP-binding</keyword>
<feature type="region of interest" description="Disordered" evidence="7">
    <location>
        <begin position="1"/>
        <end position="124"/>
    </location>
</feature>
<dbReference type="InterPro" id="IPR041267">
    <property type="entry name" value="NLRP_HD2"/>
</dbReference>
<feature type="compositionally biased region" description="Polar residues" evidence="7">
    <location>
        <begin position="921"/>
        <end position="930"/>
    </location>
</feature>
<dbReference type="Pfam" id="PF13516">
    <property type="entry name" value="LRR_6"/>
    <property type="match status" value="2"/>
</dbReference>
<evidence type="ECO:0000256" key="1">
    <source>
        <dbReference type="ARBA" id="ARBA00004496"/>
    </source>
</evidence>
<keyword evidence="10" id="KW-1185">Reference proteome</keyword>
<evidence type="ECO:0000256" key="5">
    <source>
        <dbReference type="ARBA" id="ARBA00022741"/>
    </source>
</evidence>
<evidence type="ECO:0000256" key="2">
    <source>
        <dbReference type="ARBA" id="ARBA00022490"/>
    </source>
</evidence>
<accession>A0AAQ4P4X6</accession>
<dbReference type="Pfam" id="PF17779">
    <property type="entry name" value="WHD_NOD2"/>
    <property type="match status" value="1"/>
</dbReference>
<evidence type="ECO:0000256" key="3">
    <source>
        <dbReference type="ARBA" id="ARBA00022614"/>
    </source>
</evidence>
<dbReference type="InterPro" id="IPR041075">
    <property type="entry name" value="NOD1/2_WH"/>
</dbReference>
<evidence type="ECO:0000259" key="8">
    <source>
        <dbReference type="PROSITE" id="PS50837"/>
    </source>
</evidence>
<dbReference type="SMART" id="SM01288">
    <property type="entry name" value="FISNA"/>
    <property type="match status" value="1"/>
</dbReference>
<feature type="domain" description="NACHT" evidence="8">
    <location>
        <begin position="293"/>
        <end position="427"/>
    </location>
</feature>
<evidence type="ECO:0000313" key="9">
    <source>
        <dbReference type="Ensembl" id="ENSGACP00000033905.1"/>
    </source>
</evidence>
<dbReference type="InterPro" id="IPR029495">
    <property type="entry name" value="NACHT-assoc"/>
</dbReference>
<comment type="subcellular location">
    <subcellularLocation>
        <location evidence="1">Cytoplasm</location>
    </subcellularLocation>
</comment>
<reference evidence="9" key="3">
    <citation type="submission" date="2025-09" db="UniProtKB">
        <authorList>
            <consortium name="Ensembl"/>
        </authorList>
    </citation>
    <scope>IDENTIFICATION</scope>
</reference>
<dbReference type="GeneTree" id="ENSGT01120000271898"/>
<feature type="compositionally biased region" description="Basic and acidic residues" evidence="7">
    <location>
        <begin position="88"/>
        <end position="104"/>
    </location>
</feature>
<dbReference type="InterPro" id="IPR032675">
    <property type="entry name" value="LRR_dom_sf"/>
</dbReference>
<dbReference type="Pfam" id="PF17776">
    <property type="entry name" value="NLRC4_HD2"/>
    <property type="match status" value="1"/>
</dbReference>
<dbReference type="AlphaFoldDB" id="A0AAQ4P4X6"/>
<name>A0AAQ4P4X6_GASAC</name>
<proteinExistence type="predicted"/>
<evidence type="ECO:0000256" key="4">
    <source>
        <dbReference type="ARBA" id="ARBA00022737"/>
    </source>
</evidence>
<dbReference type="InterPro" id="IPR027417">
    <property type="entry name" value="P-loop_NTPase"/>
</dbReference>
<dbReference type="InterPro" id="IPR001611">
    <property type="entry name" value="Leu-rich_rpt"/>
</dbReference>
<dbReference type="Pfam" id="PF14484">
    <property type="entry name" value="FISNA"/>
    <property type="match status" value="1"/>
</dbReference>
<reference evidence="9 10" key="1">
    <citation type="journal article" date="2021" name="G3 (Bethesda)">
        <title>Improved contiguity of the threespine stickleback genome using long-read sequencing.</title>
        <authorList>
            <person name="Nath S."/>
            <person name="Shaw D.E."/>
            <person name="White M.A."/>
        </authorList>
    </citation>
    <scope>NUCLEOTIDE SEQUENCE [LARGE SCALE GENOMIC DNA]</scope>
    <source>
        <strain evidence="9 10">Lake Benthic</strain>
    </source>
</reference>
<protein>
    <recommendedName>
        <fullName evidence="8">NACHT domain-containing protein</fullName>
    </recommendedName>
</protein>
<dbReference type="Pfam" id="PF05729">
    <property type="entry name" value="NACHT"/>
    <property type="match status" value="1"/>
</dbReference>
<dbReference type="GO" id="GO:0005524">
    <property type="term" value="F:ATP binding"/>
    <property type="evidence" value="ECO:0007669"/>
    <property type="project" value="UniProtKB-KW"/>
</dbReference>
<dbReference type="PROSITE" id="PS50837">
    <property type="entry name" value="NACHT"/>
    <property type="match status" value="1"/>
</dbReference>
<feature type="compositionally biased region" description="Polar residues" evidence="7">
    <location>
        <begin position="112"/>
        <end position="124"/>
    </location>
</feature>
<feature type="region of interest" description="Disordered" evidence="7">
    <location>
        <begin position="921"/>
        <end position="940"/>
    </location>
</feature>
<keyword evidence="5" id="KW-0547">Nucleotide-binding</keyword>
<dbReference type="SUPFAM" id="SSF52047">
    <property type="entry name" value="RNI-like"/>
    <property type="match status" value="1"/>
</dbReference>
<dbReference type="SMART" id="SM00368">
    <property type="entry name" value="LRR_RI"/>
    <property type="match status" value="4"/>
</dbReference>
<dbReference type="Ensembl" id="ENSGACT00000075901.1">
    <property type="protein sequence ID" value="ENSGACP00000033905.1"/>
    <property type="gene ID" value="ENSGACG00000033175.1"/>
</dbReference>
<evidence type="ECO:0000256" key="7">
    <source>
        <dbReference type="SAM" id="MobiDB-lite"/>
    </source>
</evidence>
<reference evidence="9" key="2">
    <citation type="submission" date="2025-08" db="UniProtKB">
        <authorList>
            <consortium name="Ensembl"/>
        </authorList>
    </citation>
    <scope>IDENTIFICATION</scope>
</reference>
<dbReference type="FunFam" id="3.40.50.300:FF:001524">
    <property type="entry name" value="Si:dkey-126g1.7"/>
    <property type="match status" value="1"/>
</dbReference>
<dbReference type="GO" id="GO:0005737">
    <property type="term" value="C:cytoplasm"/>
    <property type="evidence" value="ECO:0007669"/>
    <property type="project" value="UniProtKB-SubCell"/>
</dbReference>
<dbReference type="Proteomes" id="UP000007635">
    <property type="component" value="Unassembled WGS sequence"/>
</dbReference>
<sequence>MNQAEDPEDGVPPSEAPLCGEHDSQTKAQRIHQRPGPGPGPSCVSMKSNRSMNHPIVFKDVGPSVDARSHQQRGKSPEPRCLSMKSHRSNEHLINFKDGRRSYDTEEDQESSEVPTGPSAQQHQTHLDSIFMLLEENILTFVKNELKKLQKVVSSDYPECLEKEDEEVLEEQRRSREAFVKISVHFLRRMKQEELAERLQSRLLAPVCQRELKSDLKKKFQCVFEGIAKAGNTTLLNEIYTELYITEGGTAEVNEEHEVRQIETASRRPARPETTIRQEDLLKASAGGEEAIRTVMTKGVAGIGKTVLTQKFTLDWAEDKDHQDIQFTFPFTFRELNVLREKKFSLVGLVHHFFSETRAAGICRFEEFQVVFIFDGLDECRLPLDFRNNEILTDVTESASVDVLLTNLIRGKLLPSARLWITTRPAAANQIPPECVGMVTEVRGFTDPQKEEYFRKRFTDEKQASRIISHIKTSRSLHIMCHIPVFCWITATVLEEVLKTREGGELPKSLTEMYIHFLVVQSKVKKVKYDGGAETDPHWSPESRKMIKSLGKLSFDQLQKGNLIFYESDLTECGIDIRAASVYSGVFTQIFREERGLYQDKVFCFVHLSVQEFLAGLHVHLTFFSSGVNLLSEEQTTSPVSKVSKDEPEPKLLYQSAVDKALQSPNGHLDLFLRFLLGLSLETNQSLLRGLLTQTGSRSQTNQRTVQYIKERISEDVSPEKSINLFHCLNELNDVSLVEEIQQSLSSGRLSTEELSPAQWSALVFILLSSEEDLEVFDLKKYSASEEALLRLLPVVKASNKVLLSGCNLSERSCDALSSVLSSQSSSLRELDLSNNHLQDSGVKLLSAGLESPHCELETLRLSGCLITEEGCASLASALSSNPSHLRELDLSYNHPGDSGVKLLSAGLEDPHWRLETLRPSTQTDVLRNSSQDEPKQEGR</sequence>
<dbReference type="PANTHER" id="PTHR24106">
    <property type="entry name" value="NACHT, LRR AND CARD DOMAINS-CONTAINING"/>
    <property type="match status" value="1"/>
</dbReference>
<dbReference type="Gene3D" id="3.80.10.10">
    <property type="entry name" value="Ribonuclease Inhibitor"/>
    <property type="match status" value="1"/>
</dbReference>
<feature type="compositionally biased region" description="Basic and acidic residues" evidence="7">
    <location>
        <begin position="931"/>
        <end position="940"/>
    </location>
</feature>
<dbReference type="PROSITE" id="PS51450">
    <property type="entry name" value="LRR"/>
    <property type="match status" value="1"/>
</dbReference>
<keyword evidence="3" id="KW-0433">Leucine-rich repeat</keyword>
<evidence type="ECO:0000313" key="10">
    <source>
        <dbReference type="Proteomes" id="UP000007635"/>
    </source>
</evidence>
<dbReference type="InterPro" id="IPR051261">
    <property type="entry name" value="NLR"/>
</dbReference>
<evidence type="ECO:0000256" key="6">
    <source>
        <dbReference type="ARBA" id="ARBA00022840"/>
    </source>
</evidence>
<keyword evidence="2" id="KW-0963">Cytoplasm</keyword>
<dbReference type="InterPro" id="IPR007111">
    <property type="entry name" value="NACHT_NTPase"/>
</dbReference>
<dbReference type="Gene3D" id="3.40.50.300">
    <property type="entry name" value="P-loop containing nucleotide triphosphate hydrolases"/>
    <property type="match status" value="1"/>
</dbReference>